<evidence type="ECO:0000313" key="1">
    <source>
        <dbReference type="EMBL" id="VDN43411.1"/>
    </source>
</evidence>
<dbReference type="Proteomes" id="UP000271098">
    <property type="component" value="Unassembled WGS sequence"/>
</dbReference>
<gene>
    <name evidence="1" type="ORF">GPUH_LOCUS24846</name>
</gene>
<proteinExistence type="predicted"/>
<name>A0A183EV57_9BILA</name>
<organism evidence="3">
    <name type="scientific">Gongylonema pulchrum</name>
    <dbReference type="NCBI Taxonomy" id="637853"/>
    <lineage>
        <taxon>Eukaryota</taxon>
        <taxon>Metazoa</taxon>
        <taxon>Ecdysozoa</taxon>
        <taxon>Nematoda</taxon>
        <taxon>Chromadorea</taxon>
        <taxon>Rhabditida</taxon>
        <taxon>Spirurina</taxon>
        <taxon>Spiruromorpha</taxon>
        <taxon>Spiruroidea</taxon>
        <taxon>Gongylonematidae</taxon>
        <taxon>Gongylonema</taxon>
    </lineage>
</organism>
<evidence type="ECO:0000313" key="2">
    <source>
        <dbReference type="Proteomes" id="UP000271098"/>
    </source>
</evidence>
<reference evidence="3" key="1">
    <citation type="submission" date="2016-06" db="UniProtKB">
        <authorList>
            <consortium name="WormBaseParasite"/>
        </authorList>
    </citation>
    <scope>IDENTIFICATION</scope>
</reference>
<accession>A0A183EV57</accession>
<sequence length="72" mass="7749">MQNGRRSLGSGLTVSGRNPLCSTTAHVLRRRSEPLHVTRAAQYSTPPPPYTPSAPVSQVISCAFQDKAISLE</sequence>
<evidence type="ECO:0000313" key="3">
    <source>
        <dbReference type="WBParaSite" id="GPUH_0002487801-mRNA-1"/>
    </source>
</evidence>
<protein>
    <submittedName>
        <fullName evidence="1 3">Uncharacterized protein</fullName>
    </submittedName>
</protein>
<reference evidence="1 2" key="2">
    <citation type="submission" date="2018-11" db="EMBL/GenBank/DDBJ databases">
        <authorList>
            <consortium name="Pathogen Informatics"/>
        </authorList>
    </citation>
    <scope>NUCLEOTIDE SEQUENCE [LARGE SCALE GENOMIC DNA]</scope>
</reference>
<dbReference type="WBParaSite" id="GPUH_0002487801-mRNA-1">
    <property type="protein sequence ID" value="GPUH_0002487801-mRNA-1"/>
    <property type="gene ID" value="GPUH_0002487801"/>
</dbReference>
<keyword evidence="2" id="KW-1185">Reference proteome</keyword>
<dbReference type="EMBL" id="UYRT01102752">
    <property type="protein sequence ID" value="VDN43411.1"/>
    <property type="molecule type" value="Genomic_DNA"/>
</dbReference>
<dbReference type="AlphaFoldDB" id="A0A183EV57"/>